<accession>A0A7K9IK25</accession>
<dbReference type="InterPro" id="IPR057366">
    <property type="entry name" value="TRPM-like"/>
</dbReference>
<proteinExistence type="inferred from homology"/>
<evidence type="ECO:0000256" key="31">
    <source>
        <dbReference type="PIRSR" id="PIRSR629601-3"/>
    </source>
</evidence>
<comment type="catalytic activity">
    <reaction evidence="28">
        <text>L-seryl-[protein] + ATP = O-phospho-L-seryl-[protein] + ADP + H(+)</text>
        <dbReference type="Rhea" id="RHEA:17989"/>
        <dbReference type="Rhea" id="RHEA-COMP:9863"/>
        <dbReference type="Rhea" id="RHEA-COMP:11604"/>
        <dbReference type="ChEBI" id="CHEBI:15378"/>
        <dbReference type="ChEBI" id="CHEBI:29999"/>
        <dbReference type="ChEBI" id="CHEBI:30616"/>
        <dbReference type="ChEBI" id="CHEBI:83421"/>
        <dbReference type="ChEBI" id="CHEBI:456216"/>
        <dbReference type="EC" id="2.7.11.1"/>
    </reaction>
</comment>
<dbReference type="Pfam" id="PF16519">
    <property type="entry name" value="TRPM_tetra"/>
    <property type="match status" value="1"/>
</dbReference>
<keyword evidence="13 30" id="KW-0547">Nucleotide-binding</keyword>
<evidence type="ECO:0000256" key="3">
    <source>
        <dbReference type="ARBA" id="ARBA00012513"/>
    </source>
</evidence>
<evidence type="ECO:0000256" key="12">
    <source>
        <dbReference type="ARBA" id="ARBA00022723"/>
    </source>
</evidence>
<evidence type="ECO:0000256" key="25">
    <source>
        <dbReference type="ARBA" id="ARBA00034634"/>
    </source>
</evidence>
<keyword evidence="16" id="KW-0106">Calcium</keyword>
<dbReference type="FunFam" id="3.30.200.20:FF:000129">
    <property type="entry name" value="Transient receptor potential cation channel, subfamily M, member 7"/>
    <property type="match status" value="1"/>
</dbReference>
<keyword evidence="4" id="KW-0813">Transport</keyword>
<evidence type="ECO:0000256" key="6">
    <source>
        <dbReference type="ARBA" id="ARBA00022527"/>
    </source>
</evidence>
<gene>
    <name evidence="35" type="primary">Trpm7</name>
    <name evidence="35" type="ORF">MYIHEB_R07595</name>
</gene>
<dbReference type="Pfam" id="PF00520">
    <property type="entry name" value="Ion_trans"/>
    <property type="match status" value="1"/>
</dbReference>
<keyword evidence="15 31" id="KW-0862">Zinc</keyword>
<dbReference type="InterPro" id="IPR029601">
    <property type="entry name" value="TRPM7_a-kinase_dom"/>
</dbReference>
<keyword evidence="20 33" id="KW-0472">Membrane</keyword>
<feature type="transmembrane region" description="Helical" evidence="33">
    <location>
        <begin position="1092"/>
        <end position="1115"/>
    </location>
</feature>
<dbReference type="FunFam" id="1.20.5.1010:FF:000002">
    <property type="entry name" value="Transient receptor potential cation channel subfamily M member 7"/>
    <property type="match status" value="1"/>
</dbReference>
<evidence type="ECO:0000256" key="23">
    <source>
        <dbReference type="ARBA" id="ARBA00025760"/>
    </source>
</evidence>
<evidence type="ECO:0000256" key="14">
    <source>
        <dbReference type="ARBA" id="ARBA00022777"/>
    </source>
</evidence>
<evidence type="ECO:0000256" key="19">
    <source>
        <dbReference type="ARBA" id="ARBA00023065"/>
    </source>
</evidence>
<feature type="binding site" evidence="30">
    <location>
        <position position="1682"/>
    </location>
    <ligand>
        <name>ADP</name>
        <dbReference type="ChEBI" id="CHEBI:456216"/>
    </ligand>
</feature>
<feature type="binding site" evidence="31">
    <location>
        <position position="1844"/>
    </location>
    <ligand>
        <name>Zn(2+)</name>
        <dbReference type="ChEBI" id="CHEBI:29105"/>
    </ligand>
</feature>
<dbReference type="GO" id="GO:0005886">
    <property type="term" value="C:plasma membrane"/>
    <property type="evidence" value="ECO:0007669"/>
    <property type="project" value="UniProtKB-SubCell"/>
</dbReference>
<feature type="binding site" evidence="30">
    <location>
        <position position="1803"/>
    </location>
    <ligand>
        <name>ADP</name>
        <dbReference type="ChEBI" id="CHEBI:456216"/>
    </ligand>
</feature>
<evidence type="ECO:0000256" key="18">
    <source>
        <dbReference type="ARBA" id="ARBA00022989"/>
    </source>
</evidence>
<comment type="catalytic activity">
    <reaction evidence="26">
        <text>Ca(2+)(in) = Ca(2+)(out)</text>
        <dbReference type="Rhea" id="RHEA:29671"/>
        <dbReference type="ChEBI" id="CHEBI:29108"/>
    </reaction>
</comment>
<dbReference type="InterPro" id="IPR032415">
    <property type="entry name" value="TRPM_tetra"/>
</dbReference>
<comment type="catalytic activity">
    <reaction evidence="27">
        <text>L-threonyl-[protein] + ATP = O-phospho-L-threonyl-[protein] + ADP + H(+)</text>
        <dbReference type="Rhea" id="RHEA:46608"/>
        <dbReference type="Rhea" id="RHEA-COMP:11060"/>
        <dbReference type="Rhea" id="RHEA-COMP:11605"/>
        <dbReference type="ChEBI" id="CHEBI:15378"/>
        <dbReference type="ChEBI" id="CHEBI:30013"/>
        <dbReference type="ChEBI" id="CHEBI:30616"/>
        <dbReference type="ChEBI" id="CHEBI:61977"/>
        <dbReference type="ChEBI" id="CHEBI:456216"/>
        <dbReference type="EC" id="2.7.11.1"/>
    </reaction>
</comment>
<evidence type="ECO:0000256" key="24">
    <source>
        <dbReference type="ARBA" id="ARBA00034269"/>
    </source>
</evidence>
<dbReference type="PANTHER" id="PTHR13800:SF8">
    <property type="entry name" value="TRANSIENT RECEPTOR POTENTIAL CATION CHANNEL SUBFAMILY M MEMBER 7"/>
    <property type="match status" value="1"/>
</dbReference>
<evidence type="ECO:0000256" key="29">
    <source>
        <dbReference type="PIRSR" id="PIRSR629601-1"/>
    </source>
</evidence>
<evidence type="ECO:0000256" key="20">
    <source>
        <dbReference type="ARBA" id="ARBA00023136"/>
    </source>
</evidence>
<keyword evidence="18 33" id="KW-1133">Transmembrane helix</keyword>
<feature type="binding site" evidence="30">
    <location>
        <position position="1754"/>
    </location>
    <ligand>
        <name>ADP</name>
        <dbReference type="ChEBI" id="CHEBI:456216"/>
    </ligand>
</feature>
<dbReference type="Pfam" id="PF18139">
    <property type="entry name" value="LSDAT_euk"/>
    <property type="match status" value="1"/>
</dbReference>
<dbReference type="Gene3D" id="3.30.200.20">
    <property type="entry name" value="Phosphorylase Kinase, domain 1"/>
    <property type="match status" value="1"/>
</dbReference>
<dbReference type="GO" id="GO:0005634">
    <property type="term" value="C:nucleus"/>
    <property type="evidence" value="ECO:0007669"/>
    <property type="project" value="UniProtKB-SubCell"/>
</dbReference>
<dbReference type="Pfam" id="PF02816">
    <property type="entry name" value="Alpha_kinase"/>
    <property type="match status" value="1"/>
</dbReference>
<feature type="region of interest" description="Disordered" evidence="32">
    <location>
        <begin position="551"/>
        <end position="584"/>
    </location>
</feature>
<dbReference type="InterPro" id="IPR011009">
    <property type="entry name" value="Kinase-like_dom_sf"/>
</dbReference>
<evidence type="ECO:0000256" key="28">
    <source>
        <dbReference type="ARBA" id="ARBA00048679"/>
    </source>
</evidence>
<feature type="binding site" evidence="30">
    <location>
        <begin position="1828"/>
        <end position="1834"/>
    </location>
    <ligand>
        <name>ADP</name>
        <dbReference type="ChEBI" id="CHEBI:456216"/>
    </ligand>
</feature>
<evidence type="ECO:0000256" key="2">
    <source>
        <dbReference type="ARBA" id="ARBA00004651"/>
    </source>
</evidence>
<feature type="compositionally biased region" description="Polar residues" evidence="32">
    <location>
        <begin position="1404"/>
        <end position="1420"/>
    </location>
</feature>
<dbReference type="SUPFAM" id="SSF56112">
    <property type="entry name" value="Protein kinase-like (PK-like)"/>
    <property type="match status" value="1"/>
</dbReference>
<dbReference type="InterPro" id="IPR005821">
    <property type="entry name" value="Ion_trans_dom"/>
</dbReference>
<keyword evidence="11 33" id="KW-0812">Transmembrane</keyword>
<evidence type="ECO:0000256" key="27">
    <source>
        <dbReference type="ARBA" id="ARBA00047899"/>
    </source>
</evidence>
<keyword evidence="10" id="KW-0808">Transferase</keyword>
<evidence type="ECO:0000256" key="30">
    <source>
        <dbReference type="PIRSR" id="PIRSR629601-2"/>
    </source>
</evidence>
<keyword evidence="8" id="KW-0109">Calcium transport</keyword>
<keyword evidence="22" id="KW-0407">Ion channel</keyword>
<feature type="binding site" evidence="31">
    <location>
        <position position="1846"/>
    </location>
    <ligand>
        <name>Zn(2+)</name>
        <dbReference type="ChEBI" id="CHEBI:29105"/>
    </ligand>
</feature>
<comment type="catalytic activity">
    <reaction evidence="25">
        <text>Zn(2+)(in) = Zn(2+)(out)</text>
        <dbReference type="Rhea" id="RHEA:29351"/>
        <dbReference type="ChEBI" id="CHEBI:29105"/>
    </reaction>
</comment>
<keyword evidence="19" id="KW-0406">Ion transport</keyword>
<dbReference type="PROSITE" id="PS51158">
    <property type="entry name" value="ALPHA_KINASE"/>
    <property type="match status" value="1"/>
</dbReference>
<dbReference type="EMBL" id="VWZQ01002460">
    <property type="protein sequence ID" value="NXH26026.1"/>
    <property type="molecule type" value="Genomic_DNA"/>
</dbReference>
<feature type="transmembrane region" description="Helical" evidence="33">
    <location>
        <begin position="768"/>
        <end position="786"/>
    </location>
</feature>
<keyword evidence="14" id="KW-0418">Kinase</keyword>
<comment type="cofactor">
    <cofactor evidence="31">
        <name>Zn(2+)</name>
        <dbReference type="ChEBI" id="CHEBI:29105"/>
    </cofactor>
    <text evidence="31">Binds 1 zinc ion per subunit.</text>
</comment>
<dbReference type="GO" id="GO:0005524">
    <property type="term" value="F:ATP binding"/>
    <property type="evidence" value="ECO:0007669"/>
    <property type="project" value="UniProtKB-KW"/>
</dbReference>
<evidence type="ECO:0000256" key="15">
    <source>
        <dbReference type="ARBA" id="ARBA00022833"/>
    </source>
</evidence>
<evidence type="ECO:0000256" key="16">
    <source>
        <dbReference type="ARBA" id="ARBA00022837"/>
    </source>
</evidence>
<evidence type="ECO:0000256" key="32">
    <source>
        <dbReference type="SAM" id="MobiDB-lite"/>
    </source>
</evidence>
<dbReference type="Proteomes" id="UP000534930">
    <property type="component" value="Unassembled WGS sequence"/>
</dbReference>
<evidence type="ECO:0000256" key="1">
    <source>
        <dbReference type="ARBA" id="ARBA00004123"/>
    </source>
</evidence>
<feature type="binding site" evidence="30">
    <location>
        <position position="1811"/>
    </location>
    <ligand>
        <name>ADP</name>
        <dbReference type="ChEBI" id="CHEBI:456216"/>
    </ligand>
</feature>
<comment type="caution">
    <text evidence="35">The sequence shown here is derived from an EMBL/GenBank/DDBJ whole genome shotgun (WGS) entry which is preliminary data.</text>
</comment>
<protein>
    <recommendedName>
        <fullName evidence="3">non-specific serine/threonine protein kinase</fullName>
        <ecNumber evidence="3">2.7.11.1</ecNumber>
    </recommendedName>
</protein>
<dbReference type="Pfam" id="PF25508">
    <property type="entry name" value="TRPM2"/>
    <property type="match status" value="2"/>
</dbReference>
<feature type="region of interest" description="Disordered" evidence="32">
    <location>
        <begin position="1386"/>
        <end position="1420"/>
    </location>
</feature>
<evidence type="ECO:0000259" key="34">
    <source>
        <dbReference type="PROSITE" id="PS51158"/>
    </source>
</evidence>
<evidence type="ECO:0000256" key="4">
    <source>
        <dbReference type="ARBA" id="ARBA00022448"/>
    </source>
</evidence>
<feature type="transmembrane region" description="Helical" evidence="33">
    <location>
        <begin position="866"/>
        <end position="888"/>
    </location>
</feature>
<comment type="catalytic activity">
    <reaction evidence="24">
        <text>Mg(2+)(in) = Mg(2+)(out)</text>
        <dbReference type="Rhea" id="RHEA:29827"/>
        <dbReference type="ChEBI" id="CHEBI:18420"/>
    </reaction>
</comment>
<evidence type="ECO:0000256" key="8">
    <source>
        <dbReference type="ARBA" id="ARBA00022568"/>
    </source>
</evidence>
<feature type="binding site" evidence="31">
    <location>
        <position position="1787"/>
    </location>
    <ligand>
        <name>Zn(2+)</name>
        <dbReference type="ChEBI" id="CHEBI:29105"/>
    </ligand>
</feature>
<keyword evidence="21" id="KW-0539">Nucleus</keyword>
<sequence>QSQKSWIENTFTKRECVYIIPSSKDPHRCLPGCQICQQLVRCCCGRLVRQHACFTASLAMKYSDVKLGENYNQEIEEWSVEKHTEQTSTDAYGVINFQGGSHSYRAKACMMFCCFFFYVRLSYDTKPEAILQLMLKEWQMELPKLVISVHGGMQKFELHPRIKQLLGKGLIKAAVTTGAWIITGGVNTGVAKHVGDALREHASRSSRKICTIGIAPWGVIENRNDLVGRDVVAPYQTLLNPLSKLNVLNNLHSHFILVDDGTVGKYGAEVKLRRELEKTINLQRIHARIGQGVPVVALVFEGGPNVILTVLDFLQESPPVPVVVCEGTGRAADILAYVHKQTEEGGNVPEGAEPEIISTIKKTFNFGQSEAVHLFQTLLECMKKKELITVFHIGSDEHQDIDVAILTALLKGTNASAFDQLVLTLAWDRVDIAKNHVFVYGQQWLVGSLEQAMLDALVMDRVAFVKLLIENGVSMHKFLTIPRLEELYNTKQGPTNPTLFHLVRDVKQGNLPPGYKINLIDVGLVIEYLMGGTYRCTYTRKRFRAIYNSLSGNNRRSGRNPSSTTPQMCKSHESFGNRADKKEKMRHNHFIKTAQPYKPKIDTGAEEGKKKRTKDEIVDIDDPETRRFAYPLNELLLWAVLMKRQKMALFFWQHGEESMAKALVACKVYRSMAYEAKQSDLVDDTSEELKQYSNEFGQLAVELLEQSFRQDETMAMKLLTYELKNWSNSTCLKLAVSSRLRPFVAHTCTQMLLSDMWMGRLNMRKNSWYKVILSILLPPAILLLEYKTKAEMSHIPQSQDAHQMAMDDSENNFQTAADEIPMEVFKEARILDSAFEKHDMETPAKPKRLPITQKFYAFYHAPIVKFWFNTLAYLGFLMLYTFVVLVKMEELPSVQEWIVIAYIFTSAIEKIREIFMSEAGKINQKIKVWFSDYFNISDTVAIVTFFIGFALRFGAKGNFGENTYRENYVFVAGRITYCLNIIFWYVRLLDFLAVNQQAGPYVMMIGKMVANMFYIVVIMALVLLSFGVPRKAILYPHEAPSWTLARDIVFHPYWMIFGEVYAYEIDVCANNSDEKVAHLCGPGTWLTPFLQAVYLFVQYIIMVNLLIAFFNNVYLQVKAISNIVWKYQRYHFIMAYHEKPVLPPPLIILSHMASLFCCICKRRKTDKTSDGPKLFLTEEDQKKLHDFEELCVEMYFNEKDDKFHSGSEERIRVTFERVEQMCIQIKEVGDRVNYIKRSLQSLDSQIGHLQDLSALTVDTLKTLTAQKASEASKVHNEITRELSISKHLAQNLIEDGSLRSSVWKKHSIGNVFGSFPQGGLESNNALLCNISIRDDREAQHKTIGQELALVPRREEKNFQEAGSSGSALFSNAVSPPELRQRIQAAGISKSTSKSKKLGNSSNSMPHVTSPTAKFFVSTPSRPSCKSQLESSAKHEETVFSKATEGDNNVEFGAFVGHRDSMDLQRFKEAASKMKERSVDIEEQQEDFKKAILEGIETTRLQGLQTDSGLRQSSSCGGFTDPLTAHSEQLYSKSRRASSEDTQQVDSKAALLTDWLQGRPSNSSQMPSEEDALNGIASPFKPIMDINYYYSAVERNNLMRLSQSIPFTPVPPRGEPVTVYRLEESSPSILNNSMSSWSQLGLCAKIEFLSKEEMGGGLRRALKVVCTWSEYDILKSGHLYIIKSFLPEVVNTWSSIYKEDTVLHLCLREIQQQRAAQKLTFAFNQMKPKSIPYSPRFLEVFLLYCHSAGQWFAVEECMTGEFRKYNNNNGDEIIPTNMLEEVMLAFSHWTYEYTRGELLVLDLQGVGENLTDPSVIKAGEKRSYDMVFGPANLGEDAIKNFRAKHHCNSCCRKLKLPDLKRNDYTPDKIIFPQDDAPELTIQPGSCTKDSDPANSIRLML</sequence>
<feature type="binding site" evidence="31">
    <location>
        <position position="1850"/>
    </location>
    <ligand>
        <name>Zn(2+)</name>
        <dbReference type="ChEBI" id="CHEBI:29105"/>
    </ligand>
</feature>
<dbReference type="FunFam" id="3.20.200.10:FF:000001">
    <property type="entry name" value="Transient receptor potential cation channel, subfamily M, member 7"/>
    <property type="match status" value="1"/>
</dbReference>
<feature type="non-terminal residue" evidence="35">
    <location>
        <position position="1"/>
    </location>
</feature>
<evidence type="ECO:0000256" key="7">
    <source>
        <dbReference type="ARBA" id="ARBA00022553"/>
    </source>
</evidence>
<feature type="transmembrane region" description="Helical" evidence="33">
    <location>
        <begin position="933"/>
        <end position="955"/>
    </location>
</feature>
<feature type="domain" description="Alpha-type protein kinase" evidence="34">
    <location>
        <begin position="1628"/>
        <end position="1858"/>
    </location>
</feature>
<evidence type="ECO:0000313" key="35">
    <source>
        <dbReference type="EMBL" id="NXH26026.1"/>
    </source>
</evidence>
<dbReference type="EC" id="2.7.11.1" evidence="3"/>
<feature type="non-terminal residue" evidence="35">
    <location>
        <position position="1899"/>
    </location>
</feature>
<comment type="subcellular location">
    <subcellularLocation>
        <location evidence="2">Cell membrane</location>
        <topology evidence="2">Multi-pass membrane protein</topology>
    </subcellularLocation>
    <subcellularLocation>
        <location evidence="1">Nucleus</location>
    </subcellularLocation>
</comment>
<feature type="binding site" evidence="30">
    <location>
        <position position="1658"/>
    </location>
    <ligand>
        <name>ADP</name>
        <dbReference type="ChEBI" id="CHEBI:456216"/>
    </ligand>
</feature>
<dbReference type="GO" id="GO:0004674">
    <property type="term" value="F:protein serine/threonine kinase activity"/>
    <property type="evidence" value="ECO:0007669"/>
    <property type="project" value="UniProtKB-KW"/>
</dbReference>
<keyword evidence="36" id="KW-1185">Reference proteome</keyword>
<dbReference type="Gene3D" id="1.20.5.1010">
    <property type="entry name" value="TRPM, tetramerisation domain"/>
    <property type="match status" value="1"/>
</dbReference>
<dbReference type="InterPro" id="IPR004166">
    <property type="entry name" value="a-kinase_dom"/>
</dbReference>
<evidence type="ECO:0000256" key="10">
    <source>
        <dbReference type="ARBA" id="ARBA00022679"/>
    </source>
</evidence>
<keyword evidence="5" id="KW-1003">Cell membrane</keyword>
<evidence type="ECO:0000256" key="13">
    <source>
        <dbReference type="ARBA" id="ARBA00022741"/>
    </source>
</evidence>
<evidence type="ECO:0000256" key="26">
    <source>
        <dbReference type="ARBA" id="ARBA00036634"/>
    </source>
</evidence>
<evidence type="ECO:0000256" key="33">
    <source>
        <dbReference type="SAM" id="Phobius"/>
    </source>
</evidence>
<feature type="compositionally biased region" description="Basic and acidic residues" evidence="32">
    <location>
        <begin position="570"/>
        <end position="583"/>
    </location>
</feature>
<dbReference type="GO" id="GO:0051262">
    <property type="term" value="P:protein tetramerization"/>
    <property type="evidence" value="ECO:0007669"/>
    <property type="project" value="InterPro"/>
</dbReference>
<keyword evidence="7" id="KW-0597">Phosphoprotein</keyword>
<evidence type="ECO:0000313" key="36">
    <source>
        <dbReference type="Proteomes" id="UP000534930"/>
    </source>
</evidence>
<reference evidence="35 36" key="1">
    <citation type="submission" date="2019-09" db="EMBL/GenBank/DDBJ databases">
        <title>Bird 10,000 Genomes (B10K) Project - Family phase.</title>
        <authorList>
            <person name="Zhang G."/>
        </authorList>
    </citation>
    <scope>NUCLEOTIDE SEQUENCE [LARGE SCALE GENOMIC DNA]</scope>
    <source>
        <strain evidence="35">B10K-DU-001-33</strain>
        <tissue evidence="35">Muscle</tissue>
    </source>
</reference>
<evidence type="ECO:0000256" key="22">
    <source>
        <dbReference type="ARBA" id="ARBA00023303"/>
    </source>
</evidence>
<evidence type="ECO:0000256" key="5">
    <source>
        <dbReference type="ARBA" id="ARBA00022475"/>
    </source>
</evidence>
<dbReference type="InterPro" id="IPR050927">
    <property type="entry name" value="TRPM"/>
</dbReference>
<feature type="active site" description="Proton acceptor" evidence="29">
    <location>
        <position position="1801"/>
    </location>
</feature>
<dbReference type="GO" id="GO:0005262">
    <property type="term" value="F:calcium channel activity"/>
    <property type="evidence" value="ECO:0007669"/>
    <property type="project" value="UniProtKB-KW"/>
</dbReference>
<keyword evidence="17 30" id="KW-0067">ATP-binding</keyword>
<dbReference type="Gene3D" id="3.20.200.10">
    <property type="entry name" value="MHCK/EF2 kinase"/>
    <property type="match status" value="1"/>
</dbReference>
<name>A0A7K9IK25_9CORV</name>
<keyword evidence="12 31" id="KW-0479">Metal-binding</keyword>
<dbReference type="GO" id="GO:0055080">
    <property type="term" value="P:monoatomic cation homeostasis"/>
    <property type="evidence" value="ECO:0007669"/>
    <property type="project" value="TreeGrafter"/>
</dbReference>
<dbReference type="InterPro" id="IPR041491">
    <property type="entry name" value="TRPM_SLOG"/>
</dbReference>
<comment type="similarity">
    <text evidence="23">In the C-terminal section; belongs to the protein kinase superfamily. Alpha-type protein kinase family. ALPK subfamily.</text>
</comment>
<evidence type="ECO:0000256" key="21">
    <source>
        <dbReference type="ARBA" id="ARBA00023242"/>
    </source>
</evidence>
<dbReference type="GO" id="GO:0046872">
    <property type="term" value="F:metal ion binding"/>
    <property type="evidence" value="ECO:0007669"/>
    <property type="project" value="UniProtKB-KW"/>
</dbReference>
<dbReference type="PANTHER" id="PTHR13800">
    <property type="entry name" value="TRANSIENT RECEPTOR POTENTIAL CATION CHANNEL, SUBFAMILY M, MEMBER 6"/>
    <property type="match status" value="1"/>
</dbReference>
<keyword evidence="9" id="KW-0107">Calcium channel</keyword>
<dbReference type="InterPro" id="IPR037162">
    <property type="entry name" value="TRPM_tetra_sf"/>
</dbReference>
<evidence type="ECO:0000256" key="9">
    <source>
        <dbReference type="ARBA" id="ARBA00022673"/>
    </source>
</evidence>
<evidence type="ECO:0000256" key="17">
    <source>
        <dbReference type="ARBA" id="ARBA00022840"/>
    </source>
</evidence>
<feature type="compositionally biased region" description="Polar residues" evidence="32">
    <location>
        <begin position="551"/>
        <end position="568"/>
    </location>
</feature>
<dbReference type="SMART" id="SM00811">
    <property type="entry name" value="Alpha_kinase"/>
    <property type="match status" value="1"/>
</dbReference>
<feature type="transmembrane region" description="Helical" evidence="33">
    <location>
        <begin position="967"/>
        <end position="988"/>
    </location>
</feature>
<evidence type="ECO:0000256" key="11">
    <source>
        <dbReference type="ARBA" id="ARBA00022692"/>
    </source>
</evidence>
<dbReference type="CDD" id="cd16971">
    <property type="entry name" value="Alpha_kinase_ChaK1_TRMP7"/>
    <property type="match status" value="1"/>
</dbReference>
<organism evidence="35 36">
    <name type="scientific">Myiagra hebetior</name>
    <dbReference type="NCBI Taxonomy" id="381031"/>
    <lineage>
        <taxon>Eukaryota</taxon>
        <taxon>Metazoa</taxon>
        <taxon>Chordata</taxon>
        <taxon>Craniata</taxon>
        <taxon>Vertebrata</taxon>
        <taxon>Euteleostomi</taxon>
        <taxon>Archelosauria</taxon>
        <taxon>Archosauria</taxon>
        <taxon>Dinosauria</taxon>
        <taxon>Saurischia</taxon>
        <taxon>Theropoda</taxon>
        <taxon>Coelurosauria</taxon>
        <taxon>Aves</taxon>
        <taxon>Neognathae</taxon>
        <taxon>Neoaves</taxon>
        <taxon>Telluraves</taxon>
        <taxon>Australaves</taxon>
        <taxon>Passeriformes</taxon>
        <taxon>Corvoidea</taxon>
        <taxon>Monarchidae</taxon>
        <taxon>Myiagra</taxon>
    </lineage>
</organism>
<feature type="transmembrane region" description="Helical" evidence="33">
    <location>
        <begin position="1009"/>
        <end position="1028"/>
    </location>
</feature>
<keyword evidence="6" id="KW-0723">Serine/threonine-protein kinase</keyword>